<feature type="domain" description="HD" evidence="1">
    <location>
        <begin position="54"/>
        <end position="166"/>
    </location>
</feature>
<dbReference type="SUPFAM" id="SSF109604">
    <property type="entry name" value="HD-domain/PDEase-like"/>
    <property type="match status" value="1"/>
</dbReference>
<dbReference type="SMART" id="SM00471">
    <property type="entry name" value="HDc"/>
    <property type="match status" value="1"/>
</dbReference>
<dbReference type="InterPro" id="IPR045509">
    <property type="entry name" value="HD_assoc_2"/>
</dbReference>
<evidence type="ECO:0000313" key="2">
    <source>
        <dbReference type="EMBL" id="RPD93019.1"/>
    </source>
</evidence>
<dbReference type="Gene3D" id="1.10.3210.10">
    <property type="entry name" value="Hypothetical protein af1432"/>
    <property type="match status" value="1"/>
</dbReference>
<evidence type="ECO:0000313" key="3">
    <source>
        <dbReference type="Proteomes" id="UP000270856"/>
    </source>
</evidence>
<dbReference type="OrthoDB" id="9803619at2"/>
<name>A0A3N4NN77_9FLAO</name>
<sequence length="408" mass="47350">MNKFKIFNDPIYGFINIPSELIFDIIEHPYFQRLRRICQMGLSSFVYPGAHHSRFEHAIGAMHLMQKTINILKNKGVLISKEEEEALLIAILLHDIGHGPFSHTLEHSLVTGIKHEDISLIFMEELNNQFNGKLSLAIKIFKGDYHRNFLVQLISSQLDMDRLDYLKRDSFYTGVTEGNINSERIISMLAVVDDNLVVEEKGIYSVEKFIVARRLMYWMVYLHKTSLVADYLLVKILKRAKSLFLNGADLPCSNPLRFFLDYNHDINFNSIQFSNFSQIDDYDIIMALKQWKNNDDFILASLCTSILDRKLPKIIIQDNEFSKEQLQKITEKVELNITDKKGEIEYFVDTGVIKNQAYDLHHNSISILYKNGEIKDLTKASDHMNLLALTKPVVKHFVYYPKSLYSLL</sequence>
<proteinExistence type="predicted"/>
<dbReference type="Proteomes" id="UP000270856">
    <property type="component" value="Unassembled WGS sequence"/>
</dbReference>
<dbReference type="RefSeq" id="WP_123898999.1">
    <property type="nucleotide sequence ID" value="NZ_RPFJ01000040.1"/>
</dbReference>
<protein>
    <submittedName>
        <fullName evidence="2">HD domain-containing protein</fullName>
    </submittedName>
</protein>
<dbReference type="GO" id="GO:0006203">
    <property type="term" value="P:dGTP catabolic process"/>
    <property type="evidence" value="ECO:0007669"/>
    <property type="project" value="TreeGrafter"/>
</dbReference>
<comment type="caution">
    <text evidence="2">The sequence shown here is derived from an EMBL/GenBank/DDBJ whole genome shotgun (WGS) entry which is preliminary data.</text>
</comment>
<accession>A0A3N4NN77</accession>
<dbReference type="PROSITE" id="PS51831">
    <property type="entry name" value="HD"/>
    <property type="match status" value="1"/>
</dbReference>
<dbReference type="AlphaFoldDB" id="A0A3N4NN77"/>
<dbReference type="CDD" id="cd00077">
    <property type="entry name" value="HDc"/>
    <property type="match status" value="1"/>
</dbReference>
<dbReference type="GO" id="GO:0008832">
    <property type="term" value="F:dGTPase activity"/>
    <property type="evidence" value="ECO:0007669"/>
    <property type="project" value="TreeGrafter"/>
</dbReference>
<gene>
    <name evidence="2" type="ORF">EGM88_13780</name>
</gene>
<dbReference type="Pfam" id="PF19276">
    <property type="entry name" value="HD_assoc_2"/>
    <property type="match status" value="1"/>
</dbReference>
<dbReference type="InterPro" id="IPR003607">
    <property type="entry name" value="HD/PDEase_dom"/>
</dbReference>
<dbReference type="Pfam" id="PF01966">
    <property type="entry name" value="HD"/>
    <property type="match status" value="1"/>
</dbReference>
<dbReference type="InterPro" id="IPR050135">
    <property type="entry name" value="dGTPase-like"/>
</dbReference>
<evidence type="ECO:0000259" key="1">
    <source>
        <dbReference type="PROSITE" id="PS51831"/>
    </source>
</evidence>
<reference evidence="2 3" key="1">
    <citation type="submission" date="2018-11" db="EMBL/GenBank/DDBJ databases">
        <title>Aureibaculum marinum gen. nov., sp. nov., a member of the family Flavobacteriaceae isolated from the Bohai Sea.</title>
        <authorList>
            <person name="Ji X."/>
        </authorList>
    </citation>
    <scope>NUCLEOTIDE SEQUENCE [LARGE SCALE GENOMIC DNA]</scope>
    <source>
        <strain evidence="2 3">BH-SD17</strain>
    </source>
</reference>
<dbReference type="PANTHER" id="PTHR11373">
    <property type="entry name" value="DEOXYNUCLEOSIDE TRIPHOSPHATE TRIPHOSPHOHYDROLASE"/>
    <property type="match status" value="1"/>
</dbReference>
<dbReference type="EMBL" id="RPFJ01000040">
    <property type="protein sequence ID" value="RPD93019.1"/>
    <property type="molecule type" value="Genomic_DNA"/>
</dbReference>
<dbReference type="InterPro" id="IPR006674">
    <property type="entry name" value="HD_domain"/>
</dbReference>
<keyword evidence="3" id="KW-1185">Reference proteome</keyword>
<organism evidence="2 3">
    <name type="scientific">Aureibaculum marinum</name>
    <dbReference type="NCBI Taxonomy" id="2487930"/>
    <lineage>
        <taxon>Bacteria</taxon>
        <taxon>Pseudomonadati</taxon>
        <taxon>Bacteroidota</taxon>
        <taxon>Flavobacteriia</taxon>
        <taxon>Flavobacteriales</taxon>
        <taxon>Flavobacteriaceae</taxon>
        <taxon>Aureibaculum</taxon>
    </lineage>
</organism>
<dbReference type="PANTHER" id="PTHR11373:SF4">
    <property type="entry name" value="DEOXYNUCLEOSIDE TRIPHOSPHATE TRIPHOSPHOHYDROLASE SAMHD1"/>
    <property type="match status" value="1"/>
</dbReference>